<dbReference type="InterPro" id="IPR038461">
    <property type="entry name" value="Schlafen_AlbA_2_dom_sf"/>
</dbReference>
<evidence type="ECO:0000313" key="1">
    <source>
        <dbReference type="EMBL" id="MDR6219953.1"/>
    </source>
</evidence>
<sequence length="434" mass="48950">MHEQDVQHLLQFGESDWLDYKAELGPGIEVPQTSKDQRDIDQGKLLKDLMCLANSPSPELRRYLIRGVKDLEGQRHVQGVSRSLDDADIQSWLHGKFDPPLNVQYWQWRLQNDRYVGVFEITVTPGVAHVPAASHGKALIKGQVWWRIGTQNQLPGAAGLQRLFGPPRPFPRVGWMHGNRLNEHTDFRSWVQQLLQEAQNDRLRRIQQAATELRDVAARPRQPAEAPTNIRVLNTVSPAVPTSINDKRIQPFLRELSDWGVQLDPGLMHPPDLWGTRPTIWPNWADPLSSLSRGLEGPGCDWYDALSELVKLVESFYRESNRIRKLGQQPHLTLEVHNFGSALLSGGLLRLTVLEGGQFKFSPLARVPFAPKLGEIRPGPGGTAEVVLGDLKPGGRLTVTIKNVHRHLEYRTVIRAELNARNLPQASMTNLFIT</sequence>
<name>A0AAE3XFT2_9DEIO</name>
<reference evidence="1" key="1">
    <citation type="submission" date="2023-07" db="EMBL/GenBank/DDBJ databases">
        <title>Sorghum-associated microbial communities from plants grown in Nebraska, USA.</title>
        <authorList>
            <person name="Schachtman D."/>
        </authorList>
    </citation>
    <scope>NUCLEOTIDE SEQUENCE</scope>
    <source>
        <strain evidence="1">BE330</strain>
    </source>
</reference>
<gene>
    <name evidence="1" type="ORF">J2Y00_003564</name>
</gene>
<organism evidence="1 2">
    <name type="scientific">Deinococcus soli</name>
    <name type="common">ex Cha et al. 2016</name>
    <dbReference type="NCBI Taxonomy" id="1309411"/>
    <lineage>
        <taxon>Bacteria</taxon>
        <taxon>Thermotogati</taxon>
        <taxon>Deinococcota</taxon>
        <taxon>Deinococci</taxon>
        <taxon>Deinococcales</taxon>
        <taxon>Deinococcaceae</taxon>
        <taxon>Deinococcus</taxon>
    </lineage>
</organism>
<dbReference type="AlphaFoldDB" id="A0AAE3XFT2"/>
<proteinExistence type="predicted"/>
<comment type="caution">
    <text evidence="1">The sequence shown here is derived from an EMBL/GenBank/DDBJ whole genome shotgun (WGS) entry which is preliminary data.</text>
</comment>
<evidence type="ECO:0000313" key="2">
    <source>
        <dbReference type="Proteomes" id="UP001185331"/>
    </source>
</evidence>
<dbReference type="EMBL" id="JAVDQK010000010">
    <property type="protein sequence ID" value="MDR6219953.1"/>
    <property type="molecule type" value="Genomic_DNA"/>
</dbReference>
<dbReference type="RefSeq" id="WP_309869482.1">
    <property type="nucleotide sequence ID" value="NZ_JAVDQK010000010.1"/>
</dbReference>
<protein>
    <submittedName>
        <fullName evidence="1">Uncharacterized protein</fullName>
    </submittedName>
</protein>
<dbReference type="Gene3D" id="3.30.950.30">
    <property type="entry name" value="Schlafen, AAA domain"/>
    <property type="match status" value="1"/>
</dbReference>
<accession>A0AAE3XFT2</accession>
<dbReference type="Proteomes" id="UP001185331">
    <property type="component" value="Unassembled WGS sequence"/>
</dbReference>